<accession>A0ABR3GVE0</accession>
<evidence type="ECO:0000313" key="1">
    <source>
        <dbReference type="EMBL" id="KAL0639902.1"/>
    </source>
</evidence>
<keyword evidence="2" id="KW-1185">Reference proteome</keyword>
<dbReference type="Proteomes" id="UP001447188">
    <property type="component" value="Unassembled WGS sequence"/>
</dbReference>
<gene>
    <name evidence="1" type="ORF">Q9L58_000993</name>
</gene>
<protein>
    <submittedName>
        <fullName evidence="1">Uncharacterized protein</fullName>
    </submittedName>
</protein>
<proteinExistence type="predicted"/>
<organism evidence="1 2">
    <name type="scientific">Discina gigas</name>
    <dbReference type="NCBI Taxonomy" id="1032678"/>
    <lineage>
        <taxon>Eukaryota</taxon>
        <taxon>Fungi</taxon>
        <taxon>Dikarya</taxon>
        <taxon>Ascomycota</taxon>
        <taxon>Pezizomycotina</taxon>
        <taxon>Pezizomycetes</taxon>
        <taxon>Pezizales</taxon>
        <taxon>Discinaceae</taxon>
        <taxon>Discina</taxon>
    </lineage>
</organism>
<sequence length="107" mass="12189">MKDEIQDLRRYALLHGIETKMAKQGISLRFPASCYFAKKHIDKHSMLTGLRDKLNALPPSPLRMNQSRFDGSTVALIKNSGRRRARRAPPLADMGIIERFGVPREDN</sequence>
<dbReference type="EMBL" id="JBBBZM010000007">
    <property type="protein sequence ID" value="KAL0639902.1"/>
    <property type="molecule type" value="Genomic_DNA"/>
</dbReference>
<evidence type="ECO:0000313" key="2">
    <source>
        <dbReference type="Proteomes" id="UP001447188"/>
    </source>
</evidence>
<name>A0ABR3GVE0_9PEZI</name>
<reference evidence="1 2" key="1">
    <citation type="submission" date="2024-02" db="EMBL/GenBank/DDBJ databases">
        <title>Discinaceae phylogenomics.</title>
        <authorList>
            <person name="Dirks A.C."/>
            <person name="James T.Y."/>
        </authorList>
    </citation>
    <scope>NUCLEOTIDE SEQUENCE [LARGE SCALE GENOMIC DNA]</scope>
    <source>
        <strain evidence="1 2">ACD0624</strain>
    </source>
</reference>
<comment type="caution">
    <text evidence="1">The sequence shown here is derived from an EMBL/GenBank/DDBJ whole genome shotgun (WGS) entry which is preliminary data.</text>
</comment>